<comment type="caution">
    <text evidence="12">The sequence shown here is derived from an EMBL/GenBank/DDBJ whole genome shotgun (WGS) entry which is preliminary data.</text>
</comment>
<dbReference type="PANTHER" id="PTHR11280:SF5">
    <property type="entry name" value="GLUCOSAMINE-6-PHOSPHATE ISOMERASE"/>
    <property type="match status" value="1"/>
</dbReference>
<evidence type="ECO:0000256" key="10">
    <source>
        <dbReference type="RuleBase" id="RU361197"/>
    </source>
</evidence>
<dbReference type="GO" id="GO:0004342">
    <property type="term" value="F:glucosamine-6-phosphate deaminase activity"/>
    <property type="evidence" value="ECO:0007669"/>
    <property type="project" value="UniProtKB-UniRule"/>
</dbReference>
<dbReference type="PANTHER" id="PTHR11280">
    <property type="entry name" value="GLUCOSAMINE-6-PHOSPHATE ISOMERASE"/>
    <property type="match status" value="1"/>
</dbReference>
<dbReference type="InterPro" id="IPR037171">
    <property type="entry name" value="NagB/RpiA_transferase-like"/>
</dbReference>
<accession>A0A835L1Z0</accession>
<evidence type="ECO:0000259" key="11">
    <source>
        <dbReference type="Pfam" id="PF01182"/>
    </source>
</evidence>
<keyword evidence="6 10" id="KW-0963">Cytoplasm</keyword>
<dbReference type="InterPro" id="IPR018321">
    <property type="entry name" value="Glucosamine6P_isomerase_CS"/>
</dbReference>
<keyword evidence="8 10" id="KW-0119">Carbohydrate metabolism</keyword>
<comment type="function">
    <text evidence="9">Catalyzes the reversible conversion of alpha-D-glucosamine 6-phosphate (GlcN-6P) into beta-D-fructose 6-phosphate (Fru-6P) and ammonium ion, a regulatory reaction step in de novo uridine diphosphate-N-acetyl-alpha-D-glucosamine (UDP-GlcNAc) biosynthesis via hexosamine pathway.</text>
</comment>
<dbReference type="InterPro" id="IPR004547">
    <property type="entry name" value="Glucosamine6P_isomerase"/>
</dbReference>
<dbReference type="Proteomes" id="UP000648187">
    <property type="component" value="Unassembled WGS sequence"/>
</dbReference>
<keyword evidence="7 10" id="KW-0378">Hydrolase</keyword>
<dbReference type="GO" id="GO:0005737">
    <property type="term" value="C:cytoplasm"/>
    <property type="evidence" value="ECO:0007669"/>
    <property type="project" value="UniProtKB-SubCell"/>
</dbReference>
<comment type="catalytic activity">
    <reaction evidence="1 10">
        <text>alpha-D-glucosamine 6-phosphate + H2O = beta-D-fructose 6-phosphate + NH4(+)</text>
        <dbReference type="Rhea" id="RHEA:12172"/>
        <dbReference type="ChEBI" id="CHEBI:15377"/>
        <dbReference type="ChEBI" id="CHEBI:28938"/>
        <dbReference type="ChEBI" id="CHEBI:57634"/>
        <dbReference type="ChEBI" id="CHEBI:75989"/>
        <dbReference type="EC" id="3.5.99.6"/>
    </reaction>
</comment>
<sequence>MWLFGSDNTVRCHCQLSYQQFDIDGAECDVVPRRPVTARRYHSLVALLAKRPCFVIASLLSGRPAHWPYVLHHATHTGHAAPTPRTTLTDLHAPERDTAMRLIILEDASVVADWAARFVLQRITQFAPGPGRHFVLGLPTGGTPLGMYRRLIDFYKEGRISFKYVTTFNMDEYVGLPRDHPESYHYYMWNEFFKHVDIEPSNAHVLDGNAPDLVAECKRFEDLIAAAGGVHLFIGGIGPDGHIAFNEPGSSLVSRTRVKTLAYDTLEANKRFFGNDISKVPRQALTVGVGTVMDAKEVMILITGAHKSLALAKAVEEGVNHMWTVSAFQQHAQALFVCDEDATLELRVKTVKYFKALSEEHQRMIAGVPVHEQRVLH</sequence>
<proteinExistence type="inferred from homology"/>
<evidence type="ECO:0000313" key="12">
    <source>
        <dbReference type="EMBL" id="KAF9412111.1"/>
    </source>
</evidence>
<evidence type="ECO:0000256" key="8">
    <source>
        <dbReference type="ARBA" id="ARBA00023277"/>
    </source>
</evidence>
<dbReference type="AlphaFoldDB" id="A0A835L1Z0"/>
<dbReference type="GO" id="GO:0042802">
    <property type="term" value="F:identical protein binding"/>
    <property type="evidence" value="ECO:0007669"/>
    <property type="project" value="TreeGrafter"/>
</dbReference>
<dbReference type="NCBIfam" id="TIGR00502">
    <property type="entry name" value="nagB"/>
    <property type="match status" value="1"/>
</dbReference>
<evidence type="ECO:0000256" key="9">
    <source>
        <dbReference type="ARBA" id="ARBA00049961"/>
    </source>
</evidence>
<evidence type="ECO:0000256" key="3">
    <source>
        <dbReference type="ARBA" id="ARBA00004775"/>
    </source>
</evidence>
<dbReference type="GO" id="GO:0006046">
    <property type="term" value="P:N-acetylglucosamine catabolic process"/>
    <property type="evidence" value="ECO:0007669"/>
    <property type="project" value="TreeGrafter"/>
</dbReference>
<comment type="similarity">
    <text evidence="4 10">Belongs to the glucosamine/galactosamine-6-phosphate isomerase family.</text>
</comment>
<protein>
    <recommendedName>
        <fullName evidence="10">Glucosamine-6-phosphate isomerase</fullName>
        <ecNumber evidence="10">3.5.99.6</ecNumber>
    </recommendedName>
    <alternativeName>
        <fullName evidence="10">Glucosamine-6-phosphate isomerase</fullName>
    </alternativeName>
</protein>
<dbReference type="SUPFAM" id="SSF100950">
    <property type="entry name" value="NagB/RpiA/CoA transferase-like"/>
    <property type="match status" value="1"/>
</dbReference>
<dbReference type="GO" id="GO:0006043">
    <property type="term" value="P:glucosamine catabolic process"/>
    <property type="evidence" value="ECO:0007669"/>
    <property type="project" value="TreeGrafter"/>
</dbReference>
<comment type="pathway">
    <text evidence="3">Nucleotide-sugar biosynthesis; UDP-N-acetyl-alpha-D-glucosamine biosynthesis; alpha-D-glucosamine 6-phosphate from D-fructose 6-phosphate: step 1/1.</text>
</comment>
<evidence type="ECO:0000256" key="2">
    <source>
        <dbReference type="ARBA" id="ARBA00004496"/>
    </source>
</evidence>
<dbReference type="InterPro" id="IPR006148">
    <property type="entry name" value="Glc/Gal-6P_isomerase"/>
</dbReference>
<dbReference type="PROSITE" id="PS01161">
    <property type="entry name" value="GLC_GALNAC_ISOMERASE"/>
    <property type="match status" value="1"/>
</dbReference>
<dbReference type="GO" id="GO:0019262">
    <property type="term" value="P:N-acetylneuraminate catabolic process"/>
    <property type="evidence" value="ECO:0007669"/>
    <property type="project" value="TreeGrafter"/>
</dbReference>
<organism evidence="12 13">
    <name type="scientific">Spodoptera exigua</name>
    <name type="common">Beet armyworm</name>
    <name type="synonym">Noctua fulgens</name>
    <dbReference type="NCBI Taxonomy" id="7107"/>
    <lineage>
        <taxon>Eukaryota</taxon>
        <taxon>Metazoa</taxon>
        <taxon>Ecdysozoa</taxon>
        <taxon>Arthropoda</taxon>
        <taxon>Hexapoda</taxon>
        <taxon>Insecta</taxon>
        <taxon>Pterygota</taxon>
        <taxon>Neoptera</taxon>
        <taxon>Endopterygota</taxon>
        <taxon>Lepidoptera</taxon>
        <taxon>Glossata</taxon>
        <taxon>Ditrysia</taxon>
        <taxon>Noctuoidea</taxon>
        <taxon>Noctuidae</taxon>
        <taxon>Amphipyrinae</taxon>
        <taxon>Spodoptera</taxon>
    </lineage>
</organism>
<evidence type="ECO:0000256" key="4">
    <source>
        <dbReference type="ARBA" id="ARBA00005526"/>
    </source>
</evidence>
<dbReference type="Pfam" id="PF01182">
    <property type="entry name" value="Glucosamine_iso"/>
    <property type="match status" value="1"/>
</dbReference>
<evidence type="ECO:0000256" key="6">
    <source>
        <dbReference type="ARBA" id="ARBA00022490"/>
    </source>
</evidence>
<dbReference type="HAMAP" id="MF_01241">
    <property type="entry name" value="GlcN6P_deamin"/>
    <property type="match status" value="1"/>
</dbReference>
<evidence type="ECO:0000313" key="13">
    <source>
        <dbReference type="Proteomes" id="UP000648187"/>
    </source>
</evidence>
<comment type="subcellular location">
    <subcellularLocation>
        <location evidence="2 10">Cytoplasm</location>
    </subcellularLocation>
</comment>
<gene>
    <name evidence="12" type="ORF">HW555_009287</name>
</gene>
<evidence type="ECO:0000256" key="5">
    <source>
        <dbReference type="ARBA" id="ARBA00011643"/>
    </source>
</evidence>
<dbReference type="Gene3D" id="3.40.50.1360">
    <property type="match status" value="1"/>
</dbReference>
<feature type="domain" description="Glucosamine/galactosamine-6-phosphate isomerase" evidence="11">
    <location>
        <begin position="107"/>
        <end position="333"/>
    </location>
</feature>
<dbReference type="EMBL" id="JACKWZ010000200">
    <property type="protein sequence ID" value="KAF9412111.1"/>
    <property type="molecule type" value="Genomic_DNA"/>
</dbReference>
<reference evidence="12" key="1">
    <citation type="submission" date="2020-08" db="EMBL/GenBank/DDBJ databases">
        <title>Spodoptera exigua strain:BAW_Kor-Di-RS1 Genome sequencing and assembly.</title>
        <authorList>
            <person name="Kim J."/>
            <person name="Nam H.Y."/>
            <person name="Kwon M."/>
            <person name="Choi J.H."/>
            <person name="Cho S.R."/>
            <person name="Kim G.-H."/>
        </authorList>
    </citation>
    <scope>NUCLEOTIDE SEQUENCE</scope>
    <source>
        <strain evidence="12">BAW_Kor-Di-RS1</strain>
        <tissue evidence="12">Whole-body</tissue>
    </source>
</reference>
<keyword evidence="13" id="KW-1185">Reference proteome</keyword>
<dbReference type="CDD" id="cd01399">
    <property type="entry name" value="GlcN6P_deaminase"/>
    <property type="match status" value="1"/>
</dbReference>
<dbReference type="FunFam" id="3.40.50.1360:FF:000004">
    <property type="entry name" value="Glucosamine-6-phosphate isomerase"/>
    <property type="match status" value="1"/>
</dbReference>
<comment type="subunit">
    <text evidence="5 10">Homohexamer.</text>
</comment>
<evidence type="ECO:0000256" key="7">
    <source>
        <dbReference type="ARBA" id="ARBA00022801"/>
    </source>
</evidence>
<evidence type="ECO:0000256" key="1">
    <source>
        <dbReference type="ARBA" id="ARBA00000644"/>
    </source>
</evidence>
<dbReference type="GO" id="GO:0005975">
    <property type="term" value="P:carbohydrate metabolic process"/>
    <property type="evidence" value="ECO:0007669"/>
    <property type="project" value="InterPro"/>
</dbReference>
<dbReference type="EC" id="3.5.99.6" evidence="10"/>
<name>A0A835L1Z0_SPOEX</name>